<feature type="compositionally biased region" description="Polar residues" evidence="1">
    <location>
        <begin position="296"/>
        <end position="317"/>
    </location>
</feature>
<keyword evidence="5" id="KW-1185">Reference proteome</keyword>
<organism evidence="4 5">
    <name type="scientific">Grifola frondosa</name>
    <name type="common">Maitake</name>
    <name type="synonym">Polyporus frondosus</name>
    <dbReference type="NCBI Taxonomy" id="5627"/>
    <lineage>
        <taxon>Eukaryota</taxon>
        <taxon>Fungi</taxon>
        <taxon>Dikarya</taxon>
        <taxon>Basidiomycota</taxon>
        <taxon>Agaricomycotina</taxon>
        <taxon>Agaricomycetes</taxon>
        <taxon>Polyporales</taxon>
        <taxon>Grifolaceae</taxon>
        <taxon>Grifola</taxon>
    </lineage>
</organism>
<comment type="caution">
    <text evidence="4">The sequence shown here is derived from an EMBL/GenBank/DDBJ whole genome shotgun (WGS) entry which is preliminary data.</text>
</comment>
<dbReference type="AlphaFoldDB" id="A0A1C7MS99"/>
<dbReference type="EMBL" id="LUGG01000001">
    <property type="protein sequence ID" value="OBZ79761.1"/>
    <property type="molecule type" value="Genomic_DNA"/>
</dbReference>
<evidence type="ECO:0000256" key="1">
    <source>
        <dbReference type="SAM" id="MobiDB-lite"/>
    </source>
</evidence>
<dbReference type="OrthoDB" id="3245657at2759"/>
<accession>A0A1C7MS99</accession>
<reference evidence="4 5" key="1">
    <citation type="submission" date="2016-03" db="EMBL/GenBank/DDBJ databases">
        <title>Whole genome sequencing of Grifola frondosa 9006-11.</title>
        <authorList>
            <person name="Min B."/>
            <person name="Park H."/>
            <person name="Kim J.-G."/>
            <person name="Cho H."/>
            <person name="Oh Y.-L."/>
            <person name="Kong W.-S."/>
            <person name="Choi I.-G."/>
        </authorList>
    </citation>
    <scope>NUCLEOTIDE SEQUENCE [LARGE SCALE GENOMIC DNA]</scope>
    <source>
        <strain evidence="4 5">9006-11</strain>
    </source>
</reference>
<keyword evidence="2" id="KW-0812">Transmembrane</keyword>
<feature type="region of interest" description="Disordered" evidence="1">
    <location>
        <begin position="284"/>
        <end position="317"/>
    </location>
</feature>
<gene>
    <name evidence="4" type="ORF">A0H81_00334</name>
</gene>
<sequence length="481" mass="50653">MRLNLPFPVLSCVYLLCFIQALAAQDALTNITIDDMYGDPETGAQFVYTPSDFWNVGQNCNSCAAQPSPSQAYQGTWHDGSPYTPSSDGEQSGLLSAEISFFGSAIYVFCILAQTITPLNGSSDMSFYIDDELVGTYVHAPTAQPLSYDYNVPVYVNESLPSAPHKFSLVGGRTGSTSLILFDYIVYSRAIESVKSSRVIEPVNTSSSPSASSDPPSVSSSSTMSKPLSLLASDSRTTSSTVQQSLTSSLLASDSRTTFSTSQRSLTTSETTFSIVQPTHTTSALASSSTSAPIAQPTNTASHSSAPIVTPTHTTSRPSAKIRTTIVSVATVGGILLLLTIVAVFLWARQRYHRIRTGELLHIGGAVEKAQPSVEVLSVGKTSAPHPSAMADSITPRTSIFSPPLSRSNSGTSLSCVATVGADLPNNGVDGVYPCDHPVASAPAAGATMRNVGVVSWMNTSSLTLADSAESVPPPYTERMT</sequence>
<proteinExistence type="predicted"/>
<keyword evidence="2" id="KW-0472">Membrane</keyword>
<feature type="region of interest" description="Disordered" evidence="1">
    <location>
        <begin position="198"/>
        <end position="227"/>
    </location>
</feature>
<feature type="compositionally biased region" description="Low complexity" evidence="1">
    <location>
        <begin position="206"/>
        <end position="227"/>
    </location>
</feature>
<name>A0A1C7MS99_GRIFR</name>
<dbReference type="Proteomes" id="UP000092993">
    <property type="component" value="Unassembled WGS sequence"/>
</dbReference>
<protein>
    <submittedName>
        <fullName evidence="4">Uncharacterized protein</fullName>
    </submittedName>
</protein>
<dbReference type="OMA" id="PPYTERM"/>
<keyword evidence="3" id="KW-0732">Signal</keyword>
<keyword evidence="2" id="KW-1133">Transmembrane helix</keyword>
<evidence type="ECO:0000313" key="5">
    <source>
        <dbReference type="Proteomes" id="UP000092993"/>
    </source>
</evidence>
<evidence type="ECO:0000313" key="4">
    <source>
        <dbReference type="EMBL" id="OBZ79761.1"/>
    </source>
</evidence>
<feature type="signal peptide" evidence="3">
    <location>
        <begin position="1"/>
        <end position="24"/>
    </location>
</feature>
<evidence type="ECO:0000256" key="3">
    <source>
        <dbReference type="SAM" id="SignalP"/>
    </source>
</evidence>
<dbReference type="STRING" id="5627.A0A1C7MS99"/>
<feature type="transmembrane region" description="Helical" evidence="2">
    <location>
        <begin position="326"/>
        <end position="348"/>
    </location>
</feature>
<evidence type="ECO:0000256" key="2">
    <source>
        <dbReference type="SAM" id="Phobius"/>
    </source>
</evidence>
<feature type="chain" id="PRO_5008889302" evidence="3">
    <location>
        <begin position="25"/>
        <end position="481"/>
    </location>
</feature>